<evidence type="ECO:0000256" key="1">
    <source>
        <dbReference type="SAM" id="Coils"/>
    </source>
</evidence>
<dbReference type="PANTHER" id="PTHR37292:SF2">
    <property type="entry name" value="DUF262 DOMAIN-CONTAINING PROTEIN"/>
    <property type="match status" value="1"/>
</dbReference>
<feature type="coiled-coil region" evidence="1">
    <location>
        <begin position="150"/>
        <end position="181"/>
    </location>
</feature>
<dbReference type="Pfam" id="PF03235">
    <property type="entry name" value="GmrSD_N"/>
    <property type="match status" value="1"/>
</dbReference>
<evidence type="ECO:0000313" key="4">
    <source>
        <dbReference type="Proteomes" id="UP001209654"/>
    </source>
</evidence>
<dbReference type="EMBL" id="BRVS01000022">
    <property type="protein sequence ID" value="GLB68745.1"/>
    <property type="molecule type" value="Genomic_DNA"/>
</dbReference>
<name>A0ABQ5MXT1_9MICC</name>
<accession>A0ABQ5MXT1</accession>
<protein>
    <recommendedName>
        <fullName evidence="2">GmrSD restriction endonucleases N-terminal domain-containing protein</fullName>
    </recommendedName>
</protein>
<organism evidence="3 4">
    <name type="scientific">Arthrobacter mangrovi</name>
    <dbReference type="NCBI Taxonomy" id="2966350"/>
    <lineage>
        <taxon>Bacteria</taxon>
        <taxon>Bacillati</taxon>
        <taxon>Actinomycetota</taxon>
        <taxon>Actinomycetes</taxon>
        <taxon>Micrococcales</taxon>
        <taxon>Micrococcaceae</taxon>
        <taxon>Arthrobacter</taxon>
    </lineage>
</organism>
<evidence type="ECO:0000313" key="3">
    <source>
        <dbReference type="EMBL" id="GLB68745.1"/>
    </source>
</evidence>
<dbReference type="PANTHER" id="PTHR37292">
    <property type="entry name" value="VNG6097C"/>
    <property type="match status" value="1"/>
</dbReference>
<evidence type="ECO:0000259" key="2">
    <source>
        <dbReference type="Pfam" id="PF03235"/>
    </source>
</evidence>
<reference evidence="3 4" key="1">
    <citation type="journal article" date="2023" name="Int. J. Syst. Evol. Microbiol.">
        <title>Arthrobacter mangrovi sp. nov., an actinobacterium isolated from the rhizosphere of a mangrove.</title>
        <authorList>
            <person name="Hamada M."/>
            <person name="Saitou S."/>
            <person name="Enomoto N."/>
            <person name="Nanri K."/>
            <person name="Hidaka K."/>
            <person name="Miura T."/>
            <person name="Tamura T."/>
        </authorList>
    </citation>
    <scope>NUCLEOTIDE SEQUENCE [LARGE SCALE GENOMIC DNA]</scope>
    <source>
        <strain evidence="3 4">NBRC 112813</strain>
    </source>
</reference>
<dbReference type="RefSeq" id="WP_264796839.1">
    <property type="nucleotide sequence ID" value="NZ_BRVS01000022.1"/>
</dbReference>
<dbReference type="InterPro" id="IPR004919">
    <property type="entry name" value="GmrSD_N"/>
</dbReference>
<keyword evidence="1" id="KW-0175">Coiled coil</keyword>
<keyword evidence="4" id="KW-1185">Reference proteome</keyword>
<comment type="caution">
    <text evidence="3">The sequence shown here is derived from an EMBL/GenBank/DDBJ whole genome shotgun (WGS) entry which is preliminary data.</text>
</comment>
<sequence length="717" mass="80716">MSTLFKPVGWNVQSLVDNVHSGVIQLPDLQRPFVWPKAKIRDLLDSMYRGYPVGELMFWNVSQEDTSRAISGATNRAGSHQIIDGQQRLTSLYAVFKGSPVRDADYNSRSMVIAFNPFTEKFEVTNRAIENSADWIPNVSEFFLNPFKIKKAFKKRYEEAKEELNEEHEELLEDRLGKLDRLRSYEFTVVEIQPSADKKVVADIFVRINSEGVSLKAADFILTWLSVFWPEGREQLEAFARDSRLTPQRASEIADRPVAWTPVNNYLAVDAGQLVRVLVAVGQNRAKLGDAYNALQAKDRHTGFVNAERQEVELNKLRSGLPLVLKELHWTEFMRCLAVAGFKSRKMITSDMNILSSYALWIIGRTRFNVDLAVLRNLMARWLLMSQLSGRYTGSSETQLQKDLDRLTAPDSRDESAFVSTLESIIAAELSDDFWTLRMPDTLITSSAALSPAYQTYLAALNILDADMFMLNNKVQQWMDPSLPAPKGTEGHHLYPRKYLEKVVGIKDLKKINQVANFAPTDWSTNLWISDRAPSEYWPALIRERDFSGSELGRQMFWHALPEDWETLSFDEFLQERRILMAQVTRAGYEQLKTGRAATITAPQPAVVTPSRFAGPAEVSDLIEAGVLKPEDFLTPADESLRIRAEISEDGAAIIDGHEFASLDAAAHHAGADNIPGLEFWQLEVDGDMVPILALLQRTPRPPVATSIHPASGPGSL</sequence>
<feature type="domain" description="GmrSD restriction endonucleases N-terminal" evidence="2">
    <location>
        <begin position="13"/>
        <end position="225"/>
    </location>
</feature>
<gene>
    <name evidence="3" type="ORF">AHIS1636_31870</name>
</gene>
<proteinExistence type="predicted"/>
<dbReference type="Proteomes" id="UP001209654">
    <property type="component" value="Unassembled WGS sequence"/>
</dbReference>